<reference evidence="2" key="1">
    <citation type="submission" date="2021-07" db="EMBL/GenBank/DDBJ databases">
        <title>Xylan utilisation by Bifidobacterium pseudocatenulatum.</title>
        <authorList>
            <person name="Watanabe Y."/>
        </authorList>
    </citation>
    <scope>NUCLEOTIDE SEQUENCE</scope>
    <source>
        <strain evidence="2">YIT12824</strain>
    </source>
</reference>
<keyword evidence="1" id="KW-0732">Signal</keyword>
<feature type="signal peptide" evidence="1">
    <location>
        <begin position="1"/>
        <end position="27"/>
    </location>
</feature>
<dbReference type="Proteomes" id="UP001197735">
    <property type="component" value="Unassembled WGS sequence"/>
</dbReference>
<dbReference type="AlphaFoldDB" id="A0AAW4TLU4"/>
<dbReference type="EMBL" id="JAHXEI010000001">
    <property type="protein sequence ID" value="MCB4879217.1"/>
    <property type="molecule type" value="Genomic_DNA"/>
</dbReference>
<name>A0AAW4TLU4_BIFPS</name>
<sequence>MKKNTLRVIATLLACATLASGSATAMADEASLPSMDEVPNSAAIEHEAHSLSVQPTADKQYAYPAEAEASGIFPTKNANAYTVLRPQYAGPGQPQPMPPA</sequence>
<comment type="caution">
    <text evidence="2">The sequence shown here is derived from an EMBL/GenBank/DDBJ whole genome shotgun (WGS) entry which is preliminary data.</text>
</comment>
<evidence type="ECO:0000313" key="3">
    <source>
        <dbReference type="Proteomes" id="UP001197735"/>
    </source>
</evidence>
<gene>
    <name evidence="2" type="ORF">KZP06_00380</name>
</gene>
<feature type="chain" id="PRO_5043890588" evidence="1">
    <location>
        <begin position="28"/>
        <end position="100"/>
    </location>
</feature>
<accession>A0AAW4TLU4</accession>
<protein>
    <submittedName>
        <fullName evidence="2">Uncharacterized protein</fullName>
    </submittedName>
</protein>
<evidence type="ECO:0000313" key="2">
    <source>
        <dbReference type="EMBL" id="MCB4879217.1"/>
    </source>
</evidence>
<evidence type="ECO:0000256" key="1">
    <source>
        <dbReference type="SAM" id="SignalP"/>
    </source>
</evidence>
<proteinExistence type="predicted"/>
<dbReference type="RefSeq" id="WP_065439646.1">
    <property type="nucleotide sequence ID" value="NZ_BCXY01000003.1"/>
</dbReference>
<organism evidence="2 3">
    <name type="scientific">Bifidobacterium pseudocatenulatum</name>
    <dbReference type="NCBI Taxonomy" id="28026"/>
    <lineage>
        <taxon>Bacteria</taxon>
        <taxon>Bacillati</taxon>
        <taxon>Actinomycetota</taxon>
        <taxon>Actinomycetes</taxon>
        <taxon>Bifidobacteriales</taxon>
        <taxon>Bifidobacteriaceae</taxon>
        <taxon>Bifidobacterium</taxon>
    </lineage>
</organism>